<dbReference type="InterPro" id="IPR019734">
    <property type="entry name" value="TPR_rpt"/>
</dbReference>
<dbReference type="Pfam" id="PF14559">
    <property type="entry name" value="TPR_19"/>
    <property type="match status" value="2"/>
</dbReference>
<dbReference type="SMART" id="SM00028">
    <property type="entry name" value="TPR"/>
    <property type="match status" value="8"/>
</dbReference>
<feature type="compositionally biased region" description="Low complexity" evidence="2">
    <location>
        <begin position="449"/>
        <end position="469"/>
    </location>
</feature>
<comment type="caution">
    <text evidence="4">The sequence shown here is derived from an EMBL/GenBank/DDBJ whole genome shotgun (WGS) entry which is preliminary data.</text>
</comment>
<feature type="compositionally biased region" description="Basic and acidic residues" evidence="2">
    <location>
        <begin position="403"/>
        <end position="419"/>
    </location>
</feature>
<feature type="repeat" description="TPR" evidence="1">
    <location>
        <begin position="162"/>
        <end position="195"/>
    </location>
</feature>
<dbReference type="EMBL" id="QUMU01000008">
    <property type="protein sequence ID" value="REG28670.1"/>
    <property type="molecule type" value="Genomic_DNA"/>
</dbReference>
<dbReference type="Pfam" id="PF13432">
    <property type="entry name" value="TPR_16"/>
    <property type="match status" value="1"/>
</dbReference>
<feature type="region of interest" description="Disordered" evidence="2">
    <location>
        <begin position="403"/>
        <end position="485"/>
    </location>
</feature>
<evidence type="ECO:0000256" key="1">
    <source>
        <dbReference type="PROSITE-ProRule" id="PRU00339"/>
    </source>
</evidence>
<keyword evidence="1" id="KW-0802">TPR repeat</keyword>
<protein>
    <submittedName>
        <fullName evidence="4">Tetratricopeptide repeat protein</fullName>
    </submittedName>
</protein>
<reference evidence="4 5" key="1">
    <citation type="submission" date="2018-08" db="EMBL/GenBank/DDBJ databases">
        <title>Genomic Encyclopedia of Archaeal and Bacterial Type Strains, Phase II (KMG-II): from individual species to whole genera.</title>
        <authorList>
            <person name="Goeker M."/>
        </authorList>
    </citation>
    <scope>NUCLEOTIDE SEQUENCE [LARGE SCALE GENOMIC DNA]</scope>
    <source>
        <strain evidence="4 5">DSM 2261</strain>
    </source>
</reference>
<gene>
    <name evidence="4" type="ORF">ATI61_108208</name>
</gene>
<evidence type="ECO:0000256" key="2">
    <source>
        <dbReference type="SAM" id="MobiDB-lite"/>
    </source>
</evidence>
<evidence type="ECO:0000313" key="4">
    <source>
        <dbReference type="EMBL" id="REG28670.1"/>
    </source>
</evidence>
<dbReference type="InterPro" id="IPR052943">
    <property type="entry name" value="TMTC_O-mannosyl-trnsfr"/>
</dbReference>
<dbReference type="SUPFAM" id="SSF48452">
    <property type="entry name" value="TPR-like"/>
    <property type="match status" value="1"/>
</dbReference>
<dbReference type="Proteomes" id="UP000256345">
    <property type="component" value="Unassembled WGS sequence"/>
</dbReference>
<feature type="repeat" description="TPR" evidence="1">
    <location>
        <begin position="298"/>
        <end position="331"/>
    </location>
</feature>
<feature type="chain" id="PRO_5047388793" evidence="3">
    <location>
        <begin position="30"/>
        <end position="485"/>
    </location>
</feature>
<name>A0ABX9JWR8_9BACT</name>
<dbReference type="PROSITE" id="PS50005">
    <property type="entry name" value="TPR"/>
    <property type="match status" value="3"/>
</dbReference>
<dbReference type="PROSITE" id="PS50293">
    <property type="entry name" value="TPR_REGION"/>
    <property type="match status" value="1"/>
</dbReference>
<dbReference type="Gene3D" id="1.25.40.10">
    <property type="entry name" value="Tetratricopeptide repeat domain"/>
    <property type="match status" value="2"/>
</dbReference>
<accession>A0ABX9JWR8</accession>
<keyword evidence="3" id="KW-0732">Signal</keyword>
<feature type="region of interest" description="Disordered" evidence="2">
    <location>
        <begin position="29"/>
        <end position="49"/>
    </location>
</feature>
<dbReference type="InterPro" id="IPR011990">
    <property type="entry name" value="TPR-like_helical_dom_sf"/>
</dbReference>
<dbReference type="PROSITE" id="PS51257">
    <property type="entry name" value="PROKAR_LIPOPROTEIN"/>
    <property type="match status" value="1"/>
</dbReference>
<feature type="compositionally biased region" description="Low complexity" evidence="2">
    <location>
        <begin position="429"/>
        <end position="440"/>
    </location>
</feature>
<feature type="compositionally biased region" description="Low complexity" evidence="2">
    <location>
        <begin position="29"/>
        <end position="44"/>
    </location>
</feature>
<evidence type="ECO:0000313" key="5">
    <source>
        <dbReference type="Proteomes" id="UP000256345"/>
    </source>
</evidence>
<proteinExistence type="predicted"/>
<dbReference type="NCBIfam" id="NF033758">
    <property type="entry name" value="gliding_GltE"/>
    <property type="match status" value="1"/>
</dbReference>
<feature type="signal peptide" evidence="3">
    <location>
        <begin position="1"/>
        <end position="29"/>
    </location>
</feature>
<dbReference type="PANTHER" id="PTHR44809">
    <property type="match status" value="1"/>
</dbReference>
<feature type="repeat" description="TPR" evidence="1">
    <location>
        <begin position="94"/>
        <end position="127"/>
    </location>
</feature>
<organism evidence="4 5">
    <name type="scientific">Archangium gephyra</name>
    <dbReference type="NCBI Taxonomy" id="48"/>
    <lineage>
        <taxon>Bacteria</taxon>
        <taxon>Pseudomonadati</taxon>
        <taxon>Myxococcota</taxon>
        <taxon>Myxococcia</taxon>
        <taxon>Myxococcales</taxon>
        <taxon>Cystobacterineae</taxon>
        <taxon>Archangiaceae</taxon>
        <taxon>Archangium</taxon>
    </lineage>
</organism>
<dbReference type="PANTHER" id="PTHR44809:SF1">
    <property type="entry name" value="PROTEIN O-MANNOSYL-TRANSFERASE TMTC1"/>
    <property type="match status" value="1"/>
</dbReference>
<keyword evidence="5" id="KW-1185">Reference proteome</keyword>
<dbReference type="Pfam" id="PF13181">
    <property type="entry name" value="TPR_8"/>
    <property type="match status" value="1"/>
</dbReference>
<evidence type="ECO:0000256" key="3">
    <source>
        <dbReference type="SAM" id="SignalP"/>
    </source>
</evidence>
<sequence length="485" mass="52487">MNRPPMMRSLLLAALAALFAAGCAGPTAATTGNTGTTGGKTTKANEPPPISNRAKLLFEDALSALEAQKKANALDYPSLERKFKAALDADPNVAEADYNLGVLAERQGNTQEAISRYQAALKKKPTLRQASENLAVIAQNAGDTSGAVSIYQGILKIYPDDGNARARLAEIYRQTGDQEKAMELARAALMREPQSVTAYKVMMRSYLERKQLAMAKLVALRAMKIDQNDPELHHTIGLILLQEDKKDAARLSFKRAVEVRADYVPSRVQLAQMELDAEDYPGAEEHLRRILQADSKNAAAHLNLGIAYKGQGQLDKAMQEYDEAEKLDPKMAAIYFNRAVMLHRHKGAPERAIELYRKYITMSGGEVALNAEHPIFGLLREAESIVQAQREALAAEEQQKQLEELQKKQQEAMKAEEAKQGGNVTPASGTDAPPQTTPAGGTPPPAADAPPAAGQQPAAGQPPAAAPQQKNPAKTEPAEPSDDIF</sequence>